<evidence type="ECO:0000256" key="1">
    <source>
        <dbReference type="ARBA" id="ARBA00022448"/>
    </source>
</evidence>
<keyword evidence="4 7" id="KW-0067">ATP-binding</keyword>
<keyword evidence="1" id="KW-0813">Transport</keyword>
<evidence type="ECO:0000256" key="3">
    <source>
        <dbReference type="ARBA" id="ARBA00022741"/>
    </source>
</evidence>
<proteinExistence type="predicted"/>
<dbReference type="SMART" id="SM00382">
    <property type="entry name" value="AAA"/>
    <property type="match status" value="1"/>
</dbReference>
<dbReference type="PROSITE" id="PS00211">
    <property type="entry name" value="ABC_TRANSPORTER_1"/>
    <property type="match status" value="1"/>
</dbReference>
<reference evidence="7 8" key="1">
    <citation type="submission" date="2019-02" db="EMBL/GenBank/DDBJ databases">
        <title>Deep-cultivation of Planctomycetes and their phenomic and genomic characterization uncovers novel biology.</title>
        <authorList>
            <person name="Wiegand S."/>
            <person name="Jogler M."/>
            <person name="Boedeker C."/>
            <person name="Pinto D."/>
            <person name="Vollmers J."/>
            <person name="Rivas-Marin E."/>
            <person name="Kohn T."/>
            <person name="Peeters S.H."/>
            <person name="Heuer A."/>
            <person name="Rast P."/>
            <person name="Oberbeckmann S."/>
            <person name="Bunk B."/>
            <person name="Jeske O."/>
            <person name="Meyerdierks A."/>
            <person name="Storesund J.E."/>
            <person name="Kallscheuer N."/>
            <person name="Luecker S."/>
            <person name="Lage O.M."/>
            <person name="Pohl T."/>
            <person name="Merkel B.J."/>
            <person name="Hornburger P."/>
            <person name="Mueller R.-W."/>
            <person name="Bruemmer F."/>
            <person name="Labrenz M."/>
            <person name="Spormann A.M."/>
            <person name="Op den Camp H."/>
            <person name="Overmann J."/>
            <person name="Amann R."/>
            <person name="Jetten M.S.M."/>
            <person name="Mascher T."/>
            <person name="Medema M.H."/>
            <person name="Devos D.P."/>
            <person name="Kaster A.-K."/>
            <person name="Ovreas L."/>
            <person name="Rohde M."/>
            <person name="Galperin M.Y."/>
            <person name="Jogler C."/>
        </authorList>
    </citation>
    <scope>NUCLEOTIDE SEQUENCE [LARGE SCALE GENOMIC DNA]</scope>
    <source>
        <strain evidence="7 8">Mal4</strain>
    </source>
</reference>
<dbReference type="PANTHER" id="PTHR43423">
    <property type="entry name" value="ABC TRANSPORTER I FAMILY MEMBER 17"/>
    <property type="match status" value="1"/>
</dbReference>
<evidence type="ECO:0000313" key="7">
    <source>
        <dbReference type="EMBL" id="QDU35727.1"/>
    </source>
</evidence>
<dbReference type="Proteomes" id="UP000320496">
    <property type="component" value="Chromosome"/>
</dbReference>
<dbReference type="AlphaFoldDB" id="A0A517YZS4"/>
<evidence type="ECO:0000313" key="8">
    <source>
        <dbReference type="Proteomes" id="UP000320496"/>
    </source>
</evidence>
<protein>
    <submittedName>
        <fullName evidence="7">Phosphate import ATP-binding protein PstB</fullName>
    </submittedName>
</protein>
<keyword evidence="3" id="KW-0547">Nucleotide-binding</keyword>
<evidence type="ECO:0000256" key="4">
    <source>
        <dbReference type="ARBA" id="ARBA00022840"/>
    </source>
</evidence>
<dbReference type="CDD" id="cd03260">
    <property type="entry name" value="ABC_PstB_phosphate_transporter"/>
    <property type="match status" value="1"/>
</dbReference>
<keyword evidence="2" id="KW-0592">Phosphate transport</keyword>
<dbReference type="PROSITE" id="PS50893">
    <property type="entry name" value="ABC_TRANSPORTER_2"/>
    <property type="match status" value="1"/>
</dbReference>
<dbReference type="PANTHER" id="PTHR43423:SF1">
    <property type="entry name" value="ABC TRANSPORTER I FAMILY MEMBER 17"/>
    <property type="match status" value="1"/>
</dbReference>
<evidence type="ECO:0000259" key="6">
    <source>
        <dbReference type="PROSITE" id="PS50893"/>
    </source>
</evidence>
<evidence type="ECO:0000256" key="5">
    <source>
        <dbReference type="SAM" id="MobiDB-lite"/>
    </source>
</evidence>
<organism evidence="7 8">
    <name type="scientific">Maioricimonas rarisocia</name>
    <dbReference type="NCBI Taxonomy" id="2528026"/>
    <lineage>
        <taxon>Bacteria</taxon>
        <taxon>Pseudomonadati</taxon>
        <taxon>Planctomycetota</taxon>
        <taxon>Planctomycetia</taxon>
        <taxon>Planctomycetales</taxon>
        <taxon>Planctomycetaceae</taxon>
        <taxon>Maioricimonas</taxon>
    </lineage>
</organism>
<dbReference type="GO" id="GO:0016887">
    <property type="term" value="F:ATP hydrolysis activity"/>
    <property type="evidence" value="ECO:0007669"/>
    <property type="project" value="InterPro"/>
</dbReference>
<dbReference type="InterPro" id="IPR017871">
    <property type="entry name" value="ABC_transporter-like_CS"/>
</dbReference>
<feature type="region of interest" description="Disordered" evidence="5">
    <location>
        <begin position="1"/>
        <end position="26"/>
    </location>
</feature>
<dbReference type="InterPro" id="IPR003439">
    <property type="entry name" value="ABC_transporter-like_ATP-bd"/>
</dbReference>
<dbReference type="Pfam" id="PF00005">
    <property type="entry name" value="ABC_tran"/>
    <property type="match status" value="1"/>
</dbReference>
<sequence length="283" mass="31076">MAEDVPARNDCIPMNPTTWPPATDPKRAGDAVVQIERLSIQYDSQCVLSDVDLSADAGRIMAVIGPSGCGKTSLLSTLNRLCDLVPGCHVSGTVRIGGIDVRDTDVDVLQLRRRVGMIFQKPNPFPLSIRRNLELPLREHGVIDRAVLAERIESTLKSVGLWDEVKDRLDRPALSLSGGQQQRLCIARALALQPHVLLLDEPCSALDPISTGVIEELLLGLRERLTQIVVTHNLAQARRIADDVAFFWMKNGTGRLIERGPAEQIFEKPRDPLTQAYVAGRSG</sequence>
<dbReference type="GO" id="GO:0005524">
    <property type="term" value="F:ATP binding"/>
    <property type="evidence" value="ECO:0007669"/>
    <property type="project" value="UniProtKB-KW"/>
</dbReference>
<keyword evidence="8" id="KW-1185">Reference proteome</keyword>
<dbReference type="GO" id="GO:0035435">
    <property type="term" value="P:phosphate ion transmembrane transport"/>
    <property type="evidence" value="ECO:0007669"/>
    <property type="project" value="InterPro"/>
</dbReference>
<feature type="domain" description="ABC transporter" evidence="6">
    <location>
        <begin position="33"/>
        <end position="278"/>
    </location>
</feature>
<accession>A0A517YZS4</accession>
<dbReference type="GO" id="GO:0016020">
    <property type="term" value="C:membrane"/>
    <property type="evidence" value="ECO:0007669"/>
    <property type="project" value="InterPro"/>
</dbReference>
<dbReference type="InterPro" id="IPR005670">
    <property type="entry name" value="PstB-like"/>
</dbReference>
<name>A0A517YZS4_9PLAN</name>
<evidence type="ECO:0000256" key="2">
    <source>
        <dbReference type="ARBA" id="ARBA00022592"/>
    </source>
</evidence>
<dbReference type="InterPro" id="IPR027417">
    <property type="entry name" value="P-loop_NTPase"/>
</dbReference>
<dbReference type="Gene3D" id="3.40.50.300">
    <property type="entry name" value="P-loop containing nucleotide triphosphate hydrolases"/>
    <property type="match status" value="1"/>
</dbReference>
<dbReference type="GO" id="GO:0005315">
    <property type="term" value="F:phosphate transmembrane transporter activity"/>
    <property type="evidence" value="ECO:0007669"/>
    <property type="project" value="InterPro"/>
</dbReference>
<dbReference type="InterPro" id="IPR003593">
    <property type="entry name" value="AAA+_ATPase"/>
</dbReference>
<dbReference type="SUPFAM" id="SSF52540">
    <property type="entry name" value="P-loop containing nucleoside triphosphate hydrolases"/>
    <property type="match status" value="1"/>
</dbReference>
<dbReference type="EMBL" id="CP036275">
    <property type="protein sequence ID" value="QDU35727.1"/>
    <property type="molecule type" value="Genomic_DNA"/>
</dbReference>
<gene>
    <name evidence="7" type="primary">pstB</name>
    <name evidence="7" type="ORF">Mal4_00090</name>
</gene>
<dbReference type="KEGG" id="mri:Mal4_00090"/>